<sequence>MLSSLTFEIAPERHITGHRRALPAPATSRAHPTSLHHWMPISPQGKYLYSFVASTRHRCSKIASKSVSMLLLDGKSPVSVLPDASSFERIQRKALPLSLFVAAAARPGPRGDCSCIPSWQSRLNPTAPSTAQQFRVARWLMSGQRPPTPVFFAVSVDWPRSPIEHEASYNWTCRPKALAGRRRDCGKTAPTSHSILAFSGRRTPWSSPRNTFCSHIVVFSRGHTVPSL</sequence>
<evidence type="ECO:0000313" key="2">
    <source>
        <dbReference type="Proteomes" id="UP000815677"/>
    </source>
</evidence>
<evidence type="ECO:0000313" key="1">
    <source>
        <dbReference type="EMBL" id="GAT43738.1"/>
    </source>
</evidence>
<name>A0ABQ0KXQ9_MYCCL</name>
<dbReference type="EMBL" id="DF839234">
    <property type="protein sequence ID" value="GAT43738.1"/>
    <property type="molecule type" value="Genomic_DNA"/>
</dbReference>
<proteinExistence type="predicted"/>
<keyword evidence="2" id="KW-1185">Reference proteome</keyword>
<organism evidence="1 2">
    <name type="scientific">Mycena chlorophos</name>
    <name type="common">Agaric fungus</name>
    <name type="synonym">Agaricus chlorophos</name>
    <dbReference type="NCBI Taxonomy" id="658473"/>
    <lineage>
        <taxon>Eukaryota</taxon>
        <taxon>Fungi</taxon>
        <taxon>Dikarya</taxon>
        <taxon>Basidiomycota</taxon>
        <taxon>Agaricomycotina</taxon>
        <taxon>Agaricomycetes</taxon>
        <taxon>Agaricomycetidae</taxon>
        <taxon>Agaricales</taxon>
        <taxon>Marasmiineae</taxon>
        <taxon>Mycenaceae</taxon>
        <taxon>Mycena</taxon>
    </lineage>
</organism>
<reference evidence="1" key="1">
    <citation type="submission" date="2014-09" db="EMBL/GenBank/DDBJ databases">
        <title>Genome sequence of the luminous mushroom Mycena chlorophos for searching fungal bioluminescence genes.</title>
        <authorList>
            <person name="Tanaka Y."/>
            <person name="Kasuga D."/>
            <person name="Oba Y."/>
            <person name="Hase S."/>
            <person name="Sato K."/>
            <person name="Oba Y."/>
            <person name="Sakakibara Y."/>
        </authorList>
    </citation>
    <scope>NUCLEOTIDE SEQUENCE</scope>
</reference>
<dbReference type="Proteomes" id="UP000815677">
    <property type="component" value="Unassembled WGS sequence"/>
</dbReference>
<protein>
    <submittedName>
        <fullName evidence="1">Uncharacterized protein</fullName>
    </submittedName>
</protein>
<accession>A0ABQ0KXQ9</accession>
<gene>
    <name evidence="1" type="ORF">MCHLO_01406</name>
</gene>